<protein>
    <submittedName>
        <fullName evidence="3">Uncharacterized protein</fullName>
    </submittedName>
</protein>
<proteinExistence type="predicted"/>
<evidence type="ECO:0000313" key="3">
    <source>
        <dbReference type="RefSeq" id="XP_033456912.1"/>
    </source>
</evidence>
<organism evidence="3">
    <name type="scientific">Dissoconium aciculare CBS 342.82</name>
    <dbReference type="NCBI Taxonomy" id="1314786"/>
    <lineage>
        <taxon>Eukaryota</taxon>
        <taxon>Fungi</taxon>
        <taxon>Dikarya</taxon>
        <taxon>Ascomycota</taxon>
        <taxon>Pezizomycotina</taxon>
        <taxon>Dothideomycetes</taxon>
        <taxon>Dothideomycetidae</taxon>
        <taxon>Mycosphaerellales</taxon>
        <taxon>Dissoconiaceae</taxon>
        <taxon>Dissoconium</taxon>
    </lineage>
</organism>
<keyword evidence="2" id="KW-1185">Reference proteome</keyword>
<reference evidence="3" key="2">
    <citation type="submission" date="2020-04" db="EMBL/GenBank/DDBJ databases">
        <authorList>
            <consortium name="NCBI Genome Project"/>
        </authorList>
    </citation>
    <scope>NUCLEOTIDE SEQUENCE</scope>
    <source>
        <strain evidence="3">CBS 342.82</strain>
    </source>
</reference>
<reference evidence="3" key="1">
    <citation type="submission" date="2020-01" db="EMBL/GenBank/DDBJ databases">
        <authorList>
            <consortium name="DOE Joint Genome Institute"/>
            <person name="Haridas S."/>
            <person name="Albert R."/>
            <person name="Binder M."/>
            <person name="Bloem J."/>
            <person name="Labutti K."/>
            <person name="Salamov A."/>
            <person name="Andreopoulos B."/>
            <person name="Baker S.E."/>
            <person name="Barry K."/>
            <person name="Bills G."/>
            <person name="Bluhm B.H."/>
            <person name="Cannon C."/>
            <person name="Castanera R."/>
            <person name="Culley D.E."/>
            <person name="Daum C."/>
            <person name="Ezra D."/>
            <person name="Gonzalez J.B."/>
            <person name="Henrissat B."/>
            <person name="Kuo A."/>
            <person name="Liang C."/>
            <person name="Lipzen A."/>
            <person name="Lutzoni F."/>
            <person name="Magnuson J."/>
            <person name="Mondo S."/>
            <person name="Nolan M."/>
            <person name="Ohm R."/>
            <person name="Pangilinan J."/>
            <person name="Park H.-J."/>
            <person name="Ramirez L."/>
            <person name="Alfaro M."/>
            <person name="Sun H."/>
            <person name="Tritt A."/>
            <person name="Yoshinaga Y."/>
            <person name="Zwiers L.-H."/>
            <person name="Turgeon B.G."/>
            <person name="Goodwin S.B."/>
            <person name="Spatafora J.W."/>
            <person name="Crous P.W."/>
            <person name="Grigoriev I.V."/>
        </authorList>
    </citation>
    <scope>NUCLEOTIDE SEQUENCE</scope>
    <source>
        <strain evidence="3">CBS 342.82</strain>
    </source>
</reference>
<evidence type="ECO:0000256" key="1">
    <source>
        <dbReference type="SAM" id="MobiDB-lite"/>
    </source>
</evidence>
<feature type="compositionally biased region" description="Acidic residues" evidence="1">
    <location>
        <begin position="146"/>
        <end position="155"/>
    </location>
</feature>
<dbReference type="GeneID" id="54365740"/>
<feature type="region of interest" description="Disordered" evidence="1">
    <location>
        <begin position="126"/>
        <end position="192"/>
    </location>
</feature>
<dbReference type="OrthoDB" id="3923281at2759"/>
<accession>A0A6J3LVT7</accession>
<name>A0A6J3LVT7_9PEZI</name>
<gene>
    <name evidence="3" type="ORF">K489DRAFT_412564</name>
</gene>
<reference evidence="3" key="3">
    <citation type="submission" date="2025-08" db="UniProtKB">
        <authorList>
            <consortium name="RefSeq"/>
        </authorList>
    </citation>
    <scope>IDENTIFICATION</scope>
    <source>
        <strain evidence="3">CBS 342.82</strain>
    </source>
</reference>
<dbReference type="RefSeq" id="XP_033456912.1">
    <property type="nucleotide sequence ID" value="XM_033607941.1"/>
</dbReference>
<dbReference type="Proteomes" id="UP000504637">
    <property type="component" value="Unplaced"/>
</dbReference>
<dbReference type="AlphaFoldDB" id="A0A6J3LVT7"/>
<sequence length="215" mass="24485">MLIKASHKRLLVGYRKSDWQEIFYEPNPSRIDEANELRPPVPLFCYSATADLESNKNPYAEEINWLPQYDPANFEAQVKAQKIMQHWFMFRCWQYMEGATAQQLAQNQFDRPNYVRWQIWKKAADAKKKRTKSGKPPGEKRSAEGLNDEDNDDNFNDLSSVASFDKNRTTMNGHAGQPFAKKRQTQHGDHDAGLGSFGGGFFNGDLGAFADGLDG</sequence>
<evidence type="ECO:0000313" key="2">
    <source>
        <dbReference type="Proteomes" id="UP000504637"/>
    </source>
</evidence>